<dbReference type="Proteomes" id="UP000672027">
    <property type="component" value="Chromosome"/>
</dbReference>
<evidence type="ECO:0000313" key="1">
    <source>
        <dbReference type="EMBL" id="QTR50736.1"/>
    </source>
</evidence>
<proteinExistence type="predicted"/>
<organism evidence="1 2">
    <name type="scientific">Candidatus Thiothrix anitrata</name>
    <dbReference type="NCBI Taxonomy" id="2823902"/>
    <lineage>
        <taxon>Bacteria</taxon>
        <taxon>Pseudomonadati</taxon>
        <taxon>Pseudomonadota</taxon>
        <taxon>Gammaproteobacteria</taxon>
        <taxon>Thiotrichales</taxon>
        <taxon>Thiotrichaceae</taxon>
        <taxon>Thiothrix</taxon>
    </lineage>
</organism>
<sequence length="69" mass="7384">MTRSTHIRWAQLIVKGVTSPVYQADDSLALKVGVKMEPPLCRRLTLVDSVSANSDGSTIADKPSSRAAS</sequence>
<evidence type="ECO:0000313" key="2">
    <source>
        <dbReference type="Proteomes" id="UP000672027"/>
    </source>
</evidence>
<accession>A0ABX7X4I3</accession>
<dbReference type="RefSeq" id="WP_210228532.1">
    <property type="nucleotide sequence ID" value="NZ_CP072800.1"/>
</dbReference>
<protein>
    <submittedName>
        <fullName evidence="1">Uncharacterized protein</fullName>
    </submittedName>
</protein>
<name>A0ABX7X4I3_9GAMM</name>
<gene>
    <name evidence="1" type="ORF">J8380_03970</name>
</gene>
<dbReference type="EMBL" id="CP072800">
    <property type="protein sequence ID" value="QTR50736.1"/>
    <property type="molecule type" value="Genomic_DNA"/>
</dbReference>
<reference evidence="1 2" key="1">
    <citation type="submission" date="2021-04" db="EMBL/GenBank/DDBJ databases">
        <title>Genomics, taxonomy and metabolism of representatives of sulfur bacteria of the genus Thiothrix: Thiothrix fructosivorans QT, Thiothrix unzii A1T and three new species, Thiothrix subterranea sp. nov., Thiothrix litoralis sp. nov. and 'Candidatus Thiothrix anitrata' sp. nov.</title>
        <authorList>
            <person name="Ravin N.V."/>
            <person name="Smolyakov D."/>
            <person name="Rudenko T.S."/>
            <person name="Mardanov A.V."/>
            <person name="Beletsky A.V."/>
            <person name="Markov N.D."/>
            <person name="Fomenkov A.I."/>
            <person name="Roberts R.J."/>
            <person name="Karnachuk O.V."/>
            <person name="Novikov A."/>
            <person name="Grabovich M.Y."/>
        </authorList>
    </citation>
    <scope>NUCLEOTIDE SEQUENCE [LARGE SCALE GENOMIC DNA]</scope>
    <source>
        <strain evidence="1 2">A52</strain>
    </source>
</reference>
<keyword evidence="2" id="KW-1185">Reference proteome</keyword>